<evidence type="ECO:0000313" key="1">
    <source>
        <dbReference type="EMBL" id="KAF4700755.1"/>
    </source>
</evidence>
<reference evidence="1 2" key="1">
    <citation type="submission" date="2020-04" db="EMBL/GenBank/DDBJ databases">
        <title>Perkinsus olseni comparative genomics.</title>
        <authorList>
            <person name="Bogema D.R."/>
        </authorList>
    </citation>
    <scope>NUCLEOTIDE SEQUENCE [LARGE SCALE GENOMIC DNA]</scope>
    <source>
        <strain evidence="1">ATCC PRA-205</strain>
    </source>
</reference>
<feature type="non-terminal residue" evidence="1">
    <location>
        <position position="144"/>
    </location>
</feature>
<feature type="non-terminal residue" evidence="1">
    <location>
        <position position="1"/>
    </location>
</feature>
<name>A0A7J6PXB9_PEROL</name>
<dbReference type="EMBL" id="JABANM010033746">
    <property type="protein sequence ID" value="KAF4700755.1"/>
    <property type="molecule type" value="Genomic_DNA"/>
</dbReference>
<protein>
    <submittedName>
        <fullName evidence="1">Uncharacterized protein</fullName>
    </submittedName>
</protein>
<dbReference type="AlphaFoldDB" id="A0A7J6PXB9"/>
<proteinExistence type="predicted"/>
<accession>A0A7J6PXB9</accession>
<evidence type="ECO:0000313" key="2">
    <source>
        <dbReference type="Proteomes" id="UP000574390"/>
    </source>
</evidence>
<dbReference type="Proteomes" id="UP000574390">
    <property type="component" value="Unassembled WGS sequence"/>
</dbReference>
<comment type="caution">
    <text evidence="1">The sequence shown here is derived from an EMBL/GenBank/DDBJ whole genome shotgun (WGS) entry which is preliminary data.</text>
</comment>
<sequence>PSLASAMPAVRGLLRRPAAAGAGDVASFMEVVFENMRDLGEPDVEIMRRLPGPTEVADPSRPAVAVCLLGGLSELGGELIDDESCEKVGTRMALEGGDAAEEWDSSDDVSCGSEFGSVESEVAVVAERETPLLLSRQRMWITEE</sequence>
<organism evidence="1 2">
    <name type="scientific">Perkinsus olseni</name>
    <name type="common">Perkinsus atlanticus</name>
    <dbReference type="NCBI Taxonomy" id="32597"/>
    <lineage>
        <taxon>Eukaryota</taxon>
        <taxon>Sar</taxon>
        <taxon>Alveolata</taxon>
        <taxon>Perkinsozoa</taxon>
        <taxon>Perkinsea</taxon>
        <taxon>Perkinsida</taxon>
        <taxon>Perkinsidae</taxon>
        <taxon>Perkinsus</taxon>
    </lineage>
</organism>
<gene>
    <name evidence="1" type="ORF">FOZ62_027312</name>
</gene>